<feature type="domain" description="D-serine dehydratase-like" evidence="3">
    <location>
        <begin position="246"/>
        <end position="353"/>
    </location>
</feature>
<sequence length="363" mass="41265">MIHVPSLILDVDKCKKNIRDMALKAKEHKVTFRPHFKTHQSLEIGRWFKEHGVNKITVSSLEMAEYFLPEWKDITVAFPTNILEIERINRLAEKIQLNLLIESAETAKFLIENLTNPVGFFIKIDAGYHRTGVQPKDGNIIDDILKISEVSAKLIFKGFLSHSGHTYKCQNKADVLDIHQRCMNTLVELKEKYKNEYSNLILSLGDTPSCSIAEDFEGIDEIRPGNFVFYDLMQNKIGSNAIDHIAVALACPIVAIHDDRNEIVVYGGGVHFSKERLENEKEGTIYGRIVEKNENSWGDLIPDTVIKSLSQEHGIISVSDDQIKNYSIGDYILALPIHSCMTANLMKRYKTTDGKDILMMNSW</sequence>
<dbReference type="SUPFAM" id="SSF51419">
    <property type="entry name" value="PLP-binding barrel"/>
    <property type="match status" value="1"/>
</dbReference>
<name>A0ABW5B0U0_9FLAO</name>
<dbReference type="InterPro" id="IPR029066">
    <property type="entry name" value="PLP-binding_barrel"/>
</dbReference>
<evidence type="ECO:0000256" key="1">
    <source>
        <dbReference type="ARBA" id="ARBA00005323"/>
    </source>
</evidence>
<dbReference type="RefSeq" id="WP_378321953.1">
    <property type="nucleotide sequence ID" value="NZ_JBHUHY010000033.1"/>
</dbReference>
<dbReference type="InterPro" id="IPR026956">
    <property type="entry name" value="D-ser_dehydrat-like_dom"/>
</dbReference>
<proteinExistence type="inferred from homology"/>
<evidence type="ECO:0000313" key="5">
    <source>
        <dbReference type="Proteomes" id="UP001597344"/>
    </source>
</evidence>
<dbReference type="PANTHER" id="PTHR28004">
    <property type="entry name" value="ZGC:162816-RELATED"/>
    <property type="match status" value="1"/>
</dbReference>
<gene>
    <name evidence="4" type="ORF">ACFSJT_19160</name>
</gene>
<evidence type="ECO:0000313" key="4">
    <source>
        <dbReference type="EMBL" id="MFD2188928.1"/>
    </source>
</evidence>
<keyword evidence="5" id="KW-1185">Reference proteome</keyword>
<protein>
    <submittedName>
        <fullName evidence="4">Alanine racemase</fullName>
        <ecNumber evidence="4">5.1.1.1</ecNumber>
    </submittedName>
</protein>
<accession>A0ABW5B0U0</accession>
<dbReference type="SMART" id="SM01119">
    <property type="entry name" value="D-ser_dehydrat"/>
    <property type="match status" value="1"/>
</dbReference>
<dbReference type="PANTHER" id="PTHR28004:SF2">
    <property type="entry name" value="D-SERINE DEHYDRATASE"/>
    <property type="match status" value="1"/>
</dbReference>
<dbReference type="InterPro" id="IPR001608">
    <property type="entry name" value="Ala_racemase_N"/>
</dbReference>
<keyword evidence="4" id="KW-0413">Isomerase</keyword>
<dbReference type="Proteomes" id="UP001597344">
    <property type="component" value="Unassembled WGS sequence"/>
</dbReference>
<comment type="caution">
    <text evidence="4">The sequence shown here is derived from an EMBL/GenBank/DDBJ whole genome shotgun (WGS) entry which is preliminary data.</text>
</comment>
<dbReference type="Pfam" id="PF14031">
    <property type="entry name" value="D-ser_dehydrat"/>
    <property type="match status" value="1"/>
</dbReference>
<dbReference type="InterPro" id="IPR042208">
    <property type="entry name" value="D-ser_dehydrat-like_sf"/>
</dbReference>
<dbReference type="Gene3D" id="2.40.37.20">
    <property type="entry name" value="D-serine dehydratase-like domain"/>
    <property type="match status" value="1"/>
</dbReference>
<evidence type="ECO:0000259" key="3">
    <source>
        <dbReference type="SMART" id="SM01119"/>
    </source>
</evidence>
<dbReference type="GO" id="GO:0008784">
    <property type="term" value="F:alanine racemase activity"/>
    <property type="evidence" value="ECO:0007669"/>
    <property type="project" value="UniProtKB-EC"/>
</dbReference>
<organism evidence="4 5">
    <name type="scientific">Aquimarina celericrescens</name>
    <dbReference type="NCBI Taxonomy" id="1964542"/>
    <lineage>
        <taxon>Bacteria</taxon>
        <taxon>Pseudomonadati</taxon>
        <taxon>Bacteroidota</taxon>
        <taxon>Flavobacteriia</taxon>
        <taxon>Flavobacteriales</taxon>
        <taxon>Flavobacteriaceae</taxon>
        <taxon>Aquimarina</taxon>
    </lineage>
</organism>
<dbReference type="EMBL" id="JBHUHY010000033">
    <property type="protein sequence ID" value="MFD2188928.1"/>
    <property type="molecule type" value="Genomic_DNA"/>
</dbReference>
<dbReference type="Pfam" id="PF01168">
    <property type="entry name" value="Ala_racemase_N"/>
    <property type="match status" value="1"/>
</dbReference>
<evidence type="ECO:0000256" key="2">
    <source>
        <dbReference type="ARBA" id="ARBA00023239"/>
    </source>
</evidence>
<keyword evidence="2" id="KW-0456">Lyase</keyword>
<dbReference type="InterPro" id="IPR051466">
    <property type="entry name" value="D-amino_acid_metab_enzyme"/>
</dbReference>
<dbReference type="EC" id="5.1.1.1" evidence="4"/>
<dbReference type="Gene3D" id="3.20.20.10">
    <property type="entry name" value="Alanine racemase"/>
    <property type="match status" value="1"/>
</dbReference>
<comment type="similarity">
    <text evidence="1">Belongs to the DSD1 family.</text>
</comment>
<reference evidence="5" key="1">
    <citation type="journal article" date="2019" name="Int. J. Syst. Evol. Microbiol.">
        <title>The Global Catalogue of Microorganisms (GCM) 10K type strain sequencing project: providing services to taxonomists for standard genome sequencing and annotation.</title>
        <authorList>
            <consortium name="The Broad Institute Genomics Platform"/>
            <consortium name="The Broad Institute Genome Sequencing Center for Infectious Disease"/>
            <person name="Wu L."/>
            <person name="Ma J."/>
        </authorList>
    </citation>
    <scope>NUCLEOTIDE SEQUENCE [LARGE SCALE GENOMIC DNA]</scope>
    <source>
        <strain evidence="5">DT92</strain>
    </source>
</reference>